<keyword evidence="1" id="KW-0677">Repeat</keyword>
<dbReference type="GO" id="GO:0019900">
    <property type="term" value="F:kinase binding"/>
    <property type="evidence" value="ECO:0007669"/>
    <property type="project" value="InterPro"/>
</dbReference>
<sequence length="69" mass="7700">MLKASLSEHPDFSMTDDQIVTLIDATFYEVDINEDGLISKEEYATMVRQSPLLLQHMTLTPGNAMGMGH</sequence>
<dbReference type="GO" id="GO:0005509">
    <property type="term" value="F:calcium ion binding"/>
    <property type="evidence" value="ECO:0007669"/>
    <property type="project" value="InterPro"/>
</dbReference>
<dbReference type="OrthoDB" id="1426608at2759"/>
<keyword evidence="5" id="KW-1185">Reference proteome</keyword>
<dbReference type="PROSITE" id="PS50222">
    <property type="entry name" value="EF_HAND_2"/>
    <property type="match status" value="1"/>
</dbReference>
<keyword evidence="2" id="KW-0106">Calcium</keyword>
<evidence type="ECO:0000256" key="1">
    <source>
        <dbReference type="ARBA" id="ARBA00022737"/>
    </source>
</evidence>
<comment type="caution">
    <text evidence="4">The sequence shown here is derived from an EMBL/GenBank/DDBJ whole genome shotgun (WGS) entry which is preliminary data.</text>
</comment>
<dbReference type="InterPro" id="IPR045198">
    <property type="entry name" value="CNBL1-10"/>
</dbReference>
<evidence type="ECO:0000313" key="5">
    <source>
        <dbReference type="Proteomes" id="UP000265618"/>
    </source>
</evidence>
<dbReference type="Gene3D" id="1.10.238.10">
    <property type="entry name" value="EF-hand"/>
    <property type="match status" value="1"/>
</dbReference>
<evidence type="ECO:0000313" key="4">
    <source>
        <dbReference type="EMBL" id="GIQ86963.1"/>
    </source>
</evidence>
<proteinExistence type="predicted"/>
<gene>
    <name evidence="4" type="ORF">KIPB_008911</name>
</gene>
<dbReference type="EMBL" id="BDIP01002882">
    <property type="protein sequence ID" value="GIQ86963.1"/>
    <property type="molecule type" value="Genomic_DNA"/>
</dbReference>
<protein>
    <recommendedName>
        <fullName evidence="3">EF-hand domain-containing protein</fullName>
    </recommendedName>
</protein>
<organism evidence="4 5">
    <name type="scientific">Kipferlia bialata</name>
    <dbReference type="NCBI Taxonomy" id="797122"/>
    <lineage>
        <taxon>Eukaryota</taxon>
        <taxon>Metamonada</taxon>
        <taxon>Carpediemonas-like organisms</taxon>
        <taxon>Kipferlia</taxon>
    </lineage>
</organism>
<dbReference type="AlphaFoldDB" id="A0A9K3D361"/>
<dbReference type="PANTHER" id="PTHR23056:SF44">
    <property type="entry name" value="CALCINEURIN B-LIKE PROTEIN 1"/>
    <property type="match status" value="1"/>
</dbReference>
<name>A0A9K3D361_9EUKA</name>
<dbReference type="InterPro" id="IPR011992">
    <property type="entry name" value="EF-hand-dom_pair"/>
</dbReference>
<evidence type="ECO:0000256" key="2">
    <source>
        <dbReference type="ARBA" id="ARBA00022837"/>
    </source>
</evidence>
<dbReference type="PANTHER" id="PTHR23056">
    <property type="entry name" value="CALCINEURIN B"/>
    <property type="match status" value="1"/>
</dbReference>
<dbReference type="Pfam" id="PF13202">
    <property type="entry name" value="EF-hand_5"/>
    <property type="match status" value="1"/>
</dbReference>
<accession>A0A9K3D361</accession>
<reference evidence="4 5" key="1">
    <citation type="journal article" date="2018" name="PLoS ONE">
        <title>The draft genome of Kipferlia bialata reveals reductive genome evolution in fornicate parasites.</title>
        <authorList>
            <person name="Tanifuji G."/>
            <person name="Takabayashi S."/>
            <person name="Kume K."/>
            <person name="Takagi M."/>
            <person name="Nakayama T."/>
            <person name="Kamikawa R."/>
            <person name="Inagaki Y."/>
            <person name="Hashimoto T."/>
        </authorList>
    </citation>
    <scope>NUCLEOTIDE SEQUENCE [LARGE SCALE GENOMIC DNA]</scope>
    <source>
        <strain evidence="4">NY0173</strain>
    </source>
</reference>
<evidence type="ECO:0000259" key="3">
    <source>
        <dbReference type="PROSITE" id="PS50222"/>
    </source>
</evidence>
<dbReference type="PROSITE" id="PS00018">
    <property type="entry name" value="EF_HAND_1"/>
    <property type="match status" value="1"/>
</dbReference>
<dbReference type="Proteomes" id="UP000265618">
    <property type="component" value="Unassembled WGS sequence"/>
</dbReference>
<dbReference type="SUPFAM" id="SSF47473">
    <property type="entry name" value="EF-hand"/>
    <property type="match status" value="1"/>
</dbReference>
<feature type="domain" description="EF-hand" evidence="3">
    <location>
        <begin position="18"/>
        <end position="53"/>
    </location>
</feature>
<dbReference type="InterPro" id="IPR002048">
    <property type="entry name" value="EF_hand_dom"/>
</dbReference>
<dbReference type="GO" id="GO:0019722">
    <property type="term" value="P:calcium-mediated signaling"/>
    <property type="evidence" value="ECO:0007669"/>
    <property type="project" value="InterPro"/>
</dbReference>
<dbReference type="InterPro" id="IPR018247">
    <property type="entry name" value="EF_Hand_1_Ca_BS"/>
</dbReference>